<feature type="binding site" evidence="11">
    <location>
        <position position="488"/>
    </location>
    <ligand>
        <name>L-glutamine</name>
        <dbReference type="ChEBI" id="CHEBI:58359"/>
    </ligand>
</feature>
<dbReference type="NCBIfam" id="TIGR00337">
    <property type="entry name" value="PyrG"/>
    <property type="match status" value="1"/>
</dbReference>
<dbReference type="GO" id="GO:0003883">
    <property type="term" value="F:CTP synthase activity"/>
    <property type="evidence" value="ECO:0007669"/>
    <property type="project" value="UniProtKB-UniRule"/>
</dbReference>
<keyword evidence="5 11" id="KW-0547">Nucleotide-binding</keyword>
<comment type="activity regulation">
    <text evidence="11">Allosterically activated by GTP, when glutamine is the substrate; GTP has no effect on the reaction when ammonia is the substrate. The allosteric effector GTP functions by stabilizing the protein conformation that binds the tetrahedral intermediate(s) formed during glutamine hydrolysis. Inhibited by the product CTP, via allosteric rather than competitive inhibition.</text>
</comment>
<evidence type="ECO:0000313" key="15">
    <source>
        <dbReference type="Proteomes" id="UP000008680"/>
    </source>
</evidence>
<evidence type="ECO:0000256" key="7">
    <source>
        <dbReference type="ARBA" id="ARBA00022842"/>
    </source>
</evidence>
<keyword evidence="8 11" id="KW-0315">Glutamine amidotransferase</keyword>
<dbReference type="GeneID" id="8770888"/>
<comment type="function">
    <text evidence="11">Catalyzes the ATP-dependent amination of UTP to CTP with either L-glutamine or ammonia as the source of nitrogen. Regulates intracellular CTP levels through interactions with the four ribonucleotide triphosphates.</text>
</comment>
<dbReference type="Gene3D" id="3.40.50.300">
    <property type="entry name" value="P-loop containing nucleotide triphosphate hydrolases"/>
    <property type="match status" value="1"/>
</dbReference>
<sequence>MDFYKDSRFFQNFKEWIYLTKYIIITGGVVSSIGKGITSASIGRILRSYGLKVAAIKIDPYLNWDSGTLNPYQHGEVFVTYDGMETDLDLGHYERFLDVELPGISNITTGKVYQSVITKERNGDFLGACVQIIPHITNEIKEMVREISAKDDYDVVLVELGGTVGDIESQPFLEALRQLRNEEGSENVMFVHVTFVPYLNAAGEFKTKPTQHSSKELRSMGINPNMIVLRSQEPIDDDLKRKIAHFCDVDVKAVVNTPDAQSIYEVPLVLDRENAGQYISDRINLGIDFENDKNTLNEWEEIVNSLKIQDPVVTIGIVGKYVELEDAYISIRESLHHAAAKIGAKMNIEYLSSDVDVEDVDELKAFKEELSKLDGILIPGGFGDRGVEGKFQAVDYAIENDVPIFGICLGMQCMVIQFARRIGMEGANSSEFNTETPYPVIDMMEEQKKIKKMGGTMRLGAYDCKLIDGTRTMEAYGEENIQERHRHRFEYNNEYRDVLTENGLVIAGTTPDNFLVEIVELPDHPWFIGCQFHPEFKSRPNNAHPLFASFVQAAFDNK</sequence>
<dbReference type="InterPro" id="IPR017926">
    <property type="entry name" value="GATASE"/>
</dbReference>
<feature type="binding site" evidence="11">
    <location>
        <position position="431"/>
    </location>
    <ligand>
        <name>L-glutamine</name>
        <dbReference type="ChEBI" id="CHEBI:58359"/>
    </ligand>
</feature>
<comment type="catalytic activity">
    <reaction evidence="11">
        <text>L-glutamine + H2O = L-glutamate + NH4(+)</text>
        <dbReference type="Rhea" id="RHEA:15889"/>
        <dbReference type="ChEBI" id="CHEBI:15377"/>
        <dbReference type="ChEBI" id="CHEBI:28938"/>
        <dbReference type="ChEBI" id="CHEBI:29985"/>
        <dbReference type="ChEBI" id="CHEBI:58359"/>
    </reaction>
</comment>
<name>D3E3H6_METRM</name>
<dbReference type="eggNOG" id="arCOG00063">
    <property type="taxonomic scope" value="Archaea"/>
</dbReference>
<dbReference type="InterPro" id="IPR033828">
    <property type="entry name" value="GATase1_CTP_Synthase"/>
</dbReference>
<feature type="binding site" evidence="11">
    <location>
        <begin position="206"/>
        <end position="211"/>
    </location>
    <ligand>
        <name>CTP</name>
        <dbReference type="ChEBI" id="CHEBI:37563"/>
        <note>allosteric inhibitor</note>
    </ligand>
</feature>
<feature type="binding site" evidence="11">
    <location>
        <position position="260"/>
    </location>
    <ligand>
        <name>ATP</name>
        <dbReference type="ChEBI" id="CHEBI:30616"/>
    </ligand>
</feature>
<dbReference type="PROSITE" id="PS51273">
    <property type="entry name" value="GATASE_TYPE_1"/>
    <property type="match status" value="1"/>
</dbReference>
<evidence type="ECO:0000259" key="12">
    <source>
        <dbReference type="Pfam" id="PF00117"/>
    </source>
</evidence>
<feature type="binding site" evidence="11">
    <location>
        <begin position="32"/>
        <end position="37"/>
    </location>
    <ligand>
        <name>ATP</name>
        <dbReference type="ChEBI" id="CHEBI:30616"/>
    </ligand>
</feature>
<evidence type="ECO:0000259" key="13">
    <source>
        <dbReference type="Pfam" id="PF06418"/>
    </source>
</evidence>
<dbReference type="InterPro" id="IPR017456">
    <property type="entry name" value="CTP_synthase_N"/>
</dbReference>
<dbReference type="GO" id="GO:0044210">
    <property type="term" value="P:'de novo' CTP biosynthetic process"/>
    <property type="evidence" value="ECO:0007669"/>
    <property type="project" value="UniProtKB-UniRule"/>
</dbReference>
<dbReference type="GO" id="GO:0042802">
    <property type="term" value="F:identical protein binding"/>
    <property type="evidence" value="ECO:0007669"/>
    <property type="project" value="TreeGrafter"/>
</dbReference>
<gene>
    <name evidence="11 14" type="primary">pyrG</name>
    <name evidence="14" type="ordered locus">mru_1237</name>
</gene>
<evidence type="ECO:0000256" key="2">
    <source>
        <dbReference type="ARBA" id="ARBA00007533"/>
    </source>
</evidence>
<keyword evidence="9 11" id="KW-0665">Pyrimidine biosynthesis</keyword>
<dbReference type="Gene3D" id="3.40.50.880">
    <property type="match status" value="1"/>
</dbReference>
<comment type="pathway">
    <text evidence="1 11">Pyrimidine metabolism; CTP biosynthesis via de novo pathway; CTP from UDP: step 2/2.</text>
</comment>
<dbReference type="KEGG" id="mru:mru_1237"/>
<evidence type="ECO:0000256" key="8">
    <source>
        <dbReference type="ARBA" id="ARBA00022962"/>
    </source>
</evidence>
<dbReference type="CDD" id="cd03113">
    <property type="entry name" value="CTPS_N"/>
    <property type="match status" value="1"/>
</dbReference>
<feature type="domain" description="Glutamine amidotransferase" evidence="12">
    <location>
        <begin position="325"/>
        <end position="552"/>
    </location>
</feature>
<dbReference type="PANTHER" id="PTHR11550">
    <property type="entry name" value="CTP SYNTHASE"/>
    <property type="match status" value="1"/>
</dbReference>
<dbReference type="PATRIC" id="fig|634498.28.peg.1239"/>
<feature type="binding site" evidence="11">
    <location>
        <begin position="166"/>
        <end position="168"/>
    </location>
    <ligand>
        <name>CTP</name>
        <dbReference type="ChEBI" id="CHEBI:37563"/>
        <note>allosteric inhibitor</note>
    </ligand>
</feature>
<protein>
    <recommendedName>
        <fullName evidence="11">CTP synthase</fullName>
        <ecNumber evidence="11">6.3.4.2</ecNumber>
    </recommendedName>
    <alternativeName>
        <fullName evidence="11">Cytidine 5'-triphosphate synthase</fullName>
    </alternativeName>
    <alternativeName>
        <fullName evidence="11">Cytidine triphosphate synthetase</fullName>
        <shortName evidence="11">CTP synthetase</shortName>
        <shortName evidence="11">CTPS</shortName>
    </alternativeName>
    <alternativeName>
        <fullName evidence="11">UTP--ammonia ligase</fullName>
    </alternativeName>
</protein>
<organism evidence="14 15">
    <name type="scientific">Methanobrevibacter ruminantium (strain ATCC 35063 / DSM 1093 / JCM 13430 / OCM 146 / M1)</name>
    <name type="common">Methanobacterium ruminantium</name>
    <dbReference type="NCBI Taxonomy" id="634498"/>
    <lineage>
        <taxon>Archaea</taxon>
        <taxon>Methanobacteriati</taxon>
        <taxon>Methanobacteriota</taxon>
        <taxon>Methanomada group</taxon>
        <taxon>Methanobacteria</taxon>
        <taxon>Methanobacteriales</taxon>
        <taxon>Methanobacteriaceae</taxon>
        <taxon>Methanobrevibacter</taxon>
    </lineage>
</organism>
<feature type="binding site" evidence="11">
    <location>
        <position position="242"/>
    </location>
    <ligand>
        <name>CTP</name>
        <dbReference type="ChEBI" id="CHEBI:37563"/>
        <note>allosteric inhibitor</note>
    </ligand>
</feature>
<comment type="subunit">
    <text evidence="11">Homotetramer.</text>
</comment>
<dbReference type="SUPFAM" id="SSF52317">
    <property type="entry name" value="Class I glutamine amidotransferase-like"/>
    <property type="match status" value="1"/>
</dbReference>
<feature type="region of interest" description="Amidoligase domain" evidence="11">
    <location>
        <begin position="1"/>
        <end position="285"/>
    </location>
</feature>
<dbReference type="CDD" id="cd01746">
    <property type="entry name" value="GATase1_CTP_Synthase"/>
    <property type="match status" value="1"/>
</dbReference>
<keyword evidence="15" id="KW-1185">Reference proteome</keyword>
<reference evidence="14 15" key="1">
    <citation type="journal article" date="2010" name="PLoS ONE">
        <title>The genome sequence of the rumen methanogen Methanobrevibacter ruminantium reveals new possibilities for controlling ruminant methane emissions.</title>
        <authorList>
            <person name="Leahy S.C."/>
            <person name="Kelly W.J."/>
            <person name="Altermann E."/>
            <person name="Ronimus R.S."/>
            <person name="Yeoman C.J."/>
            <person name="Pacheco D.M."/>
            <person name="Li D."/>
            <person name="Kong Z."/>
            <person name="McTavish S."/>
            <person name="Sang C."/>
            <person name="Lambie S.C."/>
            <person name="Janssen P.H."/>
            <person name="Dey D."/>
            <person name="Attwood G.T."/>
        </authorList>
    </citation>
    <scope>NUCLEOTIDE SEQUENCE [LARGE SCALE GENOMIC DNA]</scope>
    <source>
        <strain evidence="15">ATCC 35063 / DSM 1093 / JCM 13430 / OCM 146 / M1</strain>
    </source>
</reference>
<feature type="active site" evidence="11">
    <location>
        <position position="533"/>
    </location>
</feature>
<comment type="caution">
    <text evidence="11">Lacks conserved residue(s) required for the propagation of feature annotation.</text>
</comment>
<dbReference type="FunFam" id="3.40.50.300:FF:000009">
    <property type="entry name" value="CTP synthase"/>
    <property type="match status" value="1"/>
</dbReference>
<dbReference type="STRING" id="634498.mru_1237"/>
<dbReference type="InterPro" id="IPR029062">
    <property type="entry name" value="Class_I_gatase-like"/>
</dbReference>
<feature type="binding site" evidence="11">
    <location>
        <begin position="206"/>
        <end position="211"/>
    </location>
    <ligand>
        <name>UTP</name>
        <dbReference type="ChEBI" id="CHEBI:46398"/>
    </ligand>
</feature>
<keyword evidence="3 11" id="KW-0436">Ligase</keyword>
<evidence type="ECO:0000256" key="5">
    <source>
        <dbReference type="ARBA" id="ARBA00022741"/>
    </source>
</evidence>
<feature type="active site" evidence="11">
    <location>
        <position position="535"/>
    </location>
</feature>
<dbReference type="EMBL" id="CP001719">
    <property type="protein sequence ID" value="ADC47087.1"/>
    <property type="molecule type" value="Genomic_DNA"/>
</dbReference>
<dbReference type="GO" id="GO:0019856">
    <property type="term" value="P:pyrimidine nucleobase biosynthetic process"/>
    <property type="evidence" value="ECO:0007669"/>
    <property type="project" value="TreeGrafter"/>
</dbReference>
<dbReference type="PANTHER" id="PTHR11550:SF0">
    <property type="entry name" value="CTP SYNTHASE-RELATED"/>
    <property type="match status" value="1"/>
</dbReference>
<dbReference type="MEROPS" id="C26.964"/>
<dbReference type="InterPro" id="IPR027417">
    <property type="entry name" value="P-loop_NTPase"/>
</dbReference>
<feature type="binding site" evidence="11">
    <location>
        <position position="89"/>
    </location>
    <ligand>
        <name>Mg(2+)</name>
        <dbReference type="ChEBI" id="CHEBI:18420"/>
    </ligand>
</feature>
<dbReference type="OrthoDB" id="52769at2157"/>
<dbReference type="RefSeq" id="WP_012956036.1">
    <property type="nucleotide sequence ID" value="NC_013790.1"/>
</dbReference>
<dbReference type="FunFam" id="3.40.50.880:FF:000002">
    <property type="entry name" value="CTP synthase"/>
    <property type="match status" value="1"/>
</dbReference>
<feature type="binding site" evidence="11">
    <location>
        <position position="89"/>
    </location>
    <ligand>
        <name>ATP</name>
        <dbReference type="ChEBI" id="CHEBI:30616"/>
    </ligand>
</feature>
<dbReference type="Pfam" id="PF06418">
    <property type="entry name" value="CTP_synth_N"/>
    <property type="match status" value="1"/>
</dbReference>
<dbReference type="AlphaFoldDB" id="D3E3H6"/>
<dbReference type="GO" id="GO:0005829">
    <property type="term" value="C:cytosol"/>
    <property type="evidence" value="ECO:0007669"/>
    <property type="project" value="TreeGrafter"/>
</dbReference>
<dbReference type="HOGENOM" id="CLU_011675_5_0_2"/>
<dbReference type="GO" id="GO:0097268">
    <property type="term" value="C:cytoophidium"/>
    <property type="evidence" value="ECO:0007669"/>
    <property type="project" value="UniProtKB-ARBA"/>
</dbReference>
<dbReference type="Proteomes" id="UP000008680">
    <property type="component" value="Chromosome"/>
</dbReference>
<feature type="binding site" evidence="11">
    <location>
        <begin position="409"/>
        <end position="412"/>
    </location>
    <ligand>
        <name>L-glutamine</name>
        <dbReference type="ChEBI" id="CHEBI:58359"/>
    </ligand>
</feature>
<dbReference type="NCBIfam" id="NF003792">
    <property type="entry name" value="PRK05380.1"/>
    <property type="match status" value="1"/>
</dbReference>
<evidence type="ECO:0000256" key="3">
    <source>
        <dbReference type="ARBA" id="ARBA00022598"/>
    </source>
</evidence>
<feature type="domain" description="CTP synthase N-terminal" evidence="13">
    <location>
        <begin position="21"/>
        <end position="285"/>
    </location>
</feature>
<dbReference type="GO" id="GO:0005524">
    <property type="term" value="F:ATP binding"/>
    <property type="evidence" value="ECO:0007669"/>
    <property type="project" value="UniProtKB-KW"/>
</dbReference>
<feature type="binding site" evidence="11">
    <location>
        <position position="31"/>
    </location>
    <ligand>
        <name>CTP</name>
        <dbReference type="ChEBI" id="CHEBI:37563"/>
        <note>allosteric inhibitor</note>
    </ligand>
</feature>
<evidence type="ECO:0000256" key="1">
    <source>
        <dbReference type="ARBA" id="ARBA00005171"/>
    </source>
</evidence>
<evidence type="ECO:0000256" key="6">
    <source>
        <dbReference type="ARBA" id="ARBA00022840"/>
    </source>
</evidence>
<keyword evidence="7 11" id="KW-0460">Magnesium</keyword>
<keyword evidence="4 11" id="KW-0479">Metal-binding</keyword>
<dbReference type="GO" id="GO:0004359">
    <property type="term" value="F:glutaminase activity"/>
    <property type="evidence" value="ECO:0007669"/>
    <property type="project" value="RHEA"/>
</dbReference>
<dbReference type="EC" id="6.3.4.2" evidence="11"/>
<feature type="binding site" evidence="11">
    <location>
        <position position="31"/>
    </location>
    <ligand>
        <name>UTP</name>
        <dbReference type="ChEBI" id="CHEBI:46398"/>
    </ligand>
</feature>
<comment type="miscellaneous">
    <text evidence="11">CTPSs have evolved a hybrid strategy for distinguishing between UTP and CTP. The overlapping regions of the product feedback inhibitory and substrate sites recognize a common feature in both compounds, the triphosphate moiety. To differentiate isosteric substrate and product pyrimidine rings, an additional pocket far from the expected kinase/ligase catalytic site, specifically recognizes the cytosine and ribose portions of the product inhibitor.</text>
</comment>
<keyword evidence="6 11" id="KW-0067">ATP-binding</keyword>
<feature type="binding site" evidence="11">
    <location>
        <position position="159"/>
    </location>
    <ligand>
        <name>Mg(2+)</name>
        <dbReference type="ChEBI" id="CHEBI:18420"/>
    </ligand>
</feature>
<evidence type="ECO:0000256" key="4">
    <source>
        <dbReference type="ARBA" id="ARBA00022723"/>
    </source>
</evidence>
<comment type="catalytic activity">
    <reaction evidence="10 11">
        <text>UTP + L-glutamine + ATP + H2O = CTP + L-glutamate + ADP + phosphate + 2 H(+)</text>
        <dbReference type="Rhea" id="RHEA:26426"/>
        <dbReference type="ChEBI" id="CHEBI:15377"/>
        <dbReference type="ChEBI" id="CHEBI:15378"/>
        <dbReference type="ChEBI" id="CHEBI:29985"/>
        <dbReference type="ChEBI" id="CHEBI:30616"/>
        <dbReference type="ChEBI" id="CHEBI:37563"/>
        <dbReference type="ChEBI" id="CHEBI:43474"/>
        <dbReference type="ChEBI" id="CHEBI:46398"/>
        <dbReference type="ChEBI" id="CHEBI:58359"/>
        <dbReference type="ChEBI" id="CHEBI:456216"/>
        <dbReference type="EC" id="6.3.4.2"/>
    </reaction>
</comment>
<feature type="binding site" evidence="11">
    <location>
        <position position="381"/>
    </location>
    <ligand>
        <name>L-glutamine</name>
        <dbReference type="ChEBI" id="CHEBI:58359"/>
    </ligand>
</feature>
<evidence type="ECO:0000256" key="9">
    <source>
        <dbReference type="ARBA" id="ARBA00022975"/>
    </source>
</evidence>
<comment type="catalytic activity">
    <reaction evidence="11">
        <text>UTP + NH4(+) + ATP = CTP + ADP + phosphate + 2 H(+)</text>
        <dbReference type="Rhea" id="RHEA:16597"/>
        <dbReference type="ChEBI" id="CHEBI:15378"/>
        <dbReference type="ChEBI" id="CHEBI:28938"/>
        <dbReference type="ChEBI" id="CHEBI:30616"/>
        <dbReference type="ChEBI" id="CHEBI:37563"/>
        <dbReference type="ChEBI" id="CHEBI:43474"/>
        <dbReference type="ChEBI" id="CHEBI:46398"/>
        <dbReference type="ChEBI" id="CHEBI:456216"/>
    </reaction>
</comment>
<evidence type="ECO:0000313" key="14">
    <source>
        <dbReference type="EMBL" id="ADC47087.1"/>
    </source>
</evidence>
<dbReference type="Pfam" id="PF00117">
    <property type="entry name" value="GATase"/>
    <property type="match status" value="1"/>
</dbReference>
<dbReference type="GO" id="GO:0046872">
    <property type="term" value="F:metal ion binding"/>
    <property type="evidence" value="ECO:0007669"/>
    <property type="project" value="UniProtKB-KW"/>
</dbReference>
<evidence type="ECO:0000256" key="10">
    <source>
        <dbReference type="ARBA" id="ARBA00047781"/>
    </source>
</evidence>
<feature type="active site" description="Nucleophile; for glutamine hydrolysis" evidence="11">
    <location>
        <position position="408"/>
    </location>
</feature>
<accession>D3E3H6</accession>
<dbReference type="HAMAP" id="MF_01227">
    <property type="entry name" value="PyrG"/>
    <property type="match status" value="1"/>
</dbReference>
<evidence type="ECO:0000256" key="11">
    <source>
        <dbReference type="HAMAP-Rule" id="MF_01227"/>
    </source>
</evidence>
<proteinExistence type="inferred from homology"/>
<comment type="similarity">
    <text evidence="2 11">Belongs to the CTP synthase family.</text>
</comment>
<dbReference type="InterPro" id="IPR004468">
    <property type="entry name" value="CTP_synthase"/>
</dbReference>
<dbReference type="SUPFAM" id="SSF52540">
    <property type="entry name" value="P-loop containing nucleoside triphosphate hydrolases"/>
    <property type="match status" value="1"/>
</dbReference>
<feature type="binding site" evidence="11">
    <location>
        <position position="242"/>
    </location>
    <ligand>
        <name>UTP</name>
        <dbReference type="ChEBI" id="CHEBI:46398"/>
    </ligand>
</feature>
<feature type="binding site" evidence="11">
    <location>
        <position position="72"/>
    </location>
    <ligand>
        <name>L-glutamine</name>
        <dbReference type="ChEBI" id="CHEBI:58359"/>
    </ligand>
</feature>
<dbReference type="UniPathway" id="UPA00159">
    <property type="reaction ID" value="UER00277"/>
</dbReference>